<reference evidence="1" key="1">
    <citation type="submission" date="2022-04" db="EMBL/GenBank/DDBJ databases">
        <title>Genome of the entomopathogenic fungus Entomophthora muscae.</title>
        <authorList>
            <person name="Elya C."/>
            <person name="Lovett B.R."/>
            <person name="Lee E."/>
            <person name="Macias A.M."/>
            <person name="Hajek A.E."/>
            <person name="De Bivort B.L."/>
            <person name="Kasson M.T."/>
            <person name="De Fine Licht H.H."/>
            <person name="Stajich J.E."/>
        </authorList>
    </citation>
    <scope>NUCLEOTIDE SEQUENCE</scope>
    <source>
        <strain evidence="1">Berkeley</strain>
    </source>
</reference>
<dbReference type="Proteomes" id="UP001165960">
    <property type="component" value="Unassembled WGS sequence"/>
</dbReference>
<evidence type="ECO:0000313" key="1">
    <source>
        <dbReference type="EMBL" id="KAJ9050453.1"/>
    </source>
</evidence>
<comment type="caution">
    <text evidence="1">The sequence shown here is derived from an EMBL/GenBank/DDBJ whole genome shotgun (WGS) entry which is preliminary data.</text>
</comment>
<protein>
    <submittedName>
        <fullName evidence="1">Uncharacterized protein</fullName>
    </submittedName>
</protein>
<gene>
    <name evidence="1" type="ORF">DSO57_1014272</name>
</gene>
<organism evidence="1 2">
    <name type="scientific">Entomophthora muscae</name>
    <dbReference type="NCBI Taxonomy" id="34485"/>
    <lineage>
        <taxon>Eukaryota</taxon>
        <taxon>Fungi</taxon>
        <taxon>Fungi incertae sedis</taxon>
        <taxon>Zoopagomycota</taxon>
        <taxon>Entomophthoromycotina</taxon>
        <taxon>Entomophthoromycetes</taxon>
        <taxon>Entomophthorales</taxon>
        <taxon>Entomophthoraceae</taxon>
        <taxon>Entomophthora</taxon>
    </lineage>
</organism>
<evidence type="ECO:0000313" key="2">
    <source>
        <dbReference type="Proteomes" id="UP001165960"/>
    </source>
</evidence>
<keyword evidence="2" id="KW-1185">Reference proteome</keyword>
<proteinExistence type="predicted"/>
<accession>A0ACC2RK81</accession>
<sequence>MKVFLLFVIQVWAEMPKVPCSQISPSVPITLSTQGSFAATEPLVLEACGTSGWVQPQHKFTEYHKALLITNPVAISSTGASSKQGVSALIKPYYAFSGPQPISSKLKCLKSSVCLVKLAWKNSTWAMEVIDYPSHPSRSPRHSIPSTIHAHWTKASSYIFKVHGPSNFRIAFNQISLCTKIATRRQCLLCHDIKNSCFCEKLYLPSGAPDGIAGLEEF</sequence>
<name>A0ACC2RK81_9FUNG</name>
<dbReference type="EMBL" id="QTSX02007154">
    <property type="protein sequence ID" value="KAJ9050453.1"/>
    <property type="molecule type" value="Genomic_DNA"/>
</dbReference>